<dbReference type="RefSeq" id="WP_218022907.1">
    <property type="nucleotide sequence ID" value="NZ_QXDL01000055.1"/>
</dbReference>
<dbReference type="InterPro" id="IPR002364">
    <property type="entry name" value="Quin_OxRdtase/zeta-crystal_CS"/>
</dbReference>
<dbReference type="Gene3D" id="3.40.50.720">
    <property type="entry name" value="NAD(P)-binding Rossmann-like Domain"/>
    <property type="match status" value="1"/>
</dbReference>
<dbReference type="SUPFAM" id="SSF50129">
    <property type="entry name" value="GroES-like"/>
    <property type="match status" value="1"/>
</dbReference>
<dbReference type="InterPro" id="IPR020843">
    <property type="entry name" value="ER"/>
</dbReference>
<dbReference type="AlphaFoldDB" id="A0A399ERL5"/>
<dbReference type="GO" id="GO:0008270">
    <property type="term" value="F:zinc ion binding"/>
    <property type="evidence" value="ECO:0007669"/>
    <property type="project" value="InterPro"/>
</dbReference>
<reference evidence="2 3" key="1">
    <citation type="submission" date="2018-08" db="EMBL/GenBank/DDBJ databases">
        <title>Meiothermus terrae DSM 26712 genome sequencing project.</title>
        <authorList>
            <person name="Da Costa M.S."/>
            <person name="Albuquerque L."/>
            <person name="Raposo P."/>
            <person name="Froufe H.J.C."/>
            <person name="Barroso C.S."/>
            <person name="Egas C."/>
        </authorList>
    </citation>
    <scope>NUCLEOTIDE SEQUENCE [LARGE SCALE GENOMIC DNA]</scope>
    <source>
        <strain evidence="2 3">DSM 26712</strain>
    </source>
</reference>
<accession>A0A399ERL5</accession>
<dbReference type="PROSITE" id="PS01162">
    <property type="entry name" value="QOR_ZETA_CRYSTAL"/>
    <property type="match status" value="1"/>
</dbReference>
<dbReference type="SUPFAM" id="SSF51735">
    <property type="entry name" value="NAD(P)-binding Rossmann-fold domains"/>
    <property type="match status" value="1"/>
</dbReference>
<evidence type="ECO:0000313" key="2">
    <source>
        <dbReference type="EMBL" id="RIH85679.1"/>
    </source>
</evidence>
<name>A0A399ERL5_9DEIN</name>
<dbReference type="Gene3D" id="3.90.180.10">
    <property type="entry name" value="Medium-chain alcohol dehydrogenases, catalytic domain"/>
    <property type="match status" value="1"/>
</dbReference>
<dbReference type="Pfam" id="PF08240">
    <property type="entry name" value="ADH_N"/>
    <property type="match status" value="1"/>
</dbReference>
<gene>
    <name evidence="2" type="ORF">Mterra_01634</name>
</gene>
<dbReference type="CDD" id="cd08267">
    <property type="entry name" value="MDR1"/>
    <property type="match status" value="1"/>
</dbReference>
<dbReference type="SMART" id="SM00829">
    <property type="entry name" value="PKS_ER"/>
    <property type="match status" value="1"/>
</dbReference>
<dbReference type="InterPro" id="IPR011032">
    <property type="entry name" value="GroES-like_sf"/>
</dbReference>
<evidence type="ECO:0000313" key="3">
    <source>
        <dbReference type="Proteomes" id="UP000265715"/>
    </source>
</evidence>
<dbReference type="InterPro" id="IPR050700">
    <property type="entry name" value="YIM1/Zinc_Alcohol_DH_Fams"/>
</dbReference>
<comment type="caution">
    <text evidence="2">The sequence shown here is derived from an EMBL/GenBank/DDBJ whole genome shotgun (WGS) entry which is preliminary data.</text>
</comment>
<dbReference type="InterPro" id="IPR036291">
    <property type="entry name" value="NAD(P)-bd_dom_sf"/>
</dbReference>
<sequence>MLVRVRYASVNPFDYLHRKGYLPVRPSHGFMKPKTHKLGIDFAGEVVAVGKDVTRFKVGDAVFGNCFGSHAEYVRAREGAIGRMPSNLTFREAAAVPTAAITALQALRDVGRIKKGHRVLVYGASGGVGHFAVQIAKFYGAEVTAVCSTANLEWVKGLGADRVIDYTQEDFARRKEKYDIILDAVAKRTYLSCRRALSAGGVYITENPLKPGFQIFQILLALLTRNKRARTHLSEPNAKDMDFLREMAEAGRLKPVIEKTYPLEQIVEAHRHVEHGHTRGKVVVEVHAG</sequence>
<evidence type="ECO:0000259" key="1">
    <source>
        <dbReference type="SMART" id="SM00829"/>
    </source>
</evidence>
<dbReference type="PANTHER" id="PTHR11695:SF648">
    <property type="entry name" value="ZINC-BINDING OXIDOREDUCTASE"/>
    <property type="match status" value="1"/>
</dbReference>
<dbReference type="Pfam" id="PF13602">
    <property type="entry name" value="ADH_zinc_N_2"/>
    <property type="match status" value="1"/>
</dbReference>
<dbReference type="EMBL" id="QXDL01000055">
    <property type="protein sequence ID" value="RIH85679.1"/>
    <property type="molecule type" value="Genomic_DNA"/>
</dbReference>
<proteinExistence type="predicted"/>
<organism evidence="2 3">
    <name type="scientific">Calidithermus terrae</name>
    <dbReference type="NCBI Taxonomy" id="1408545"/>
    <lineage>
        <taxon>Bacteria</taxon>
        <taxon>Thermotogati</taxon>
        <taxon>Deinococcota</taxon>
        <taxon>Deinococci</taxon>
        <taxon>Thermales</taxon>
        <taxon>Thermaceae</taxon>
        <taxon>Calidithermus</taxon>
    </lineage>
</organism>
<dbReference type="PANTHER" id="PTHR11695">
    <property type="entry name" value="ALCOHOL DEHYDROGENASE RELATED"/>
    <property type="match status" value="1"/>
</dbReference>
<protein>
    <submittedName>
        <fullName evidence="2">Zinc-type alcohol dehydrogenase-like protein</fullName>
    </submittedName>
</protein>
<keyword evidence="3" id="KW-1185">Reference proteome</keyword>
<dbReference type="GO" id="GO:0016491">
    <property type="term" value="F:oxidoreductase activity"/>
    <property type="evidence" value="ECO:0007669"/>
    <property type="project" value="InterPro"/>
</dbReference>
<dbReference type="InterPro" id="IPR013154">
    <property type="entry name" value="ADH-like_N"/>
</dbReference>
<dbReference type="Proteomes" id="UP000265715">
    <property type="component" value="Unassembled WGS sequence"/>
</dbReference>
<feature type="domain" description="Enoyl reductase (ER)" evidence="1">
    <location>
        <begin position="1"/>
        <end position="284"/>
    </location>
</feature>